<reference evidence="2" key="1">
    <citation type="submission" date="2022-04" db="EMBL/GenBank/DDBJ databases">
        <title>Carnegiea gigantea Genome sequencing and assembly v2.</title>
        <authorList>
            <person name="Copetti D."/>
            <person name="Sanderson M.J."/>
            <person name="Burquez A."/>
            <person name="Wojciechowski M.F."/>
        </authorList>
    </citation>
    <scope>NUCLEOTIDE SEQUENCE</scope>
    <source>
        <strain evidence="2">SGP5-SGP5p</strain>
        <tissue evidence="2">Aerial part</tissue>
    </source>
</reference>
<protein>
    <submittedName>
        <fullName evidence="2">Uncharacterized protein</fullName>
    </submittedName>
</protein>
<comment type="caution">
    <text evidence="2">The sequence shown here is derived from an EMBL/GenBank/DDBJ whole genome shotgun (WGS) entry which is preliminary data.</text>
</comment>
<dbReference type="Proteomes" id="UP001153076">
    <property type="component" value="Unassembled WGS sequence"/>
</dbReference>
<feature type="region of interest" description="Disordered" evidence="1">
    <location>
        <begin position="247"/>
        <end position="288"/>
    </location>
</feature>
<evidence type="ECO:0000313" key="2">
    <source>
        <dbReference type="EMBL" id="KAJ8452954.1"/>
    </source>
</evidence>
<keyword evidence="3" id="KW-1185">Reference proteome</keyword>
<sequence>MNVDDIKERVMNLGYYEDRIKETYFSGPSVPFEGNLVSIQSDEEVRGLIKLCLKNDYMSIYVKHNDDENDKGKEVLVNQDTDEDIGVDLDEEAYFSDKDEFDDEYDSDEWFNSDDDNRKFIEIMKEKRTTKEAIAAELEIVRTGTMTTIIDDYKANLGQIRNYPHEVYKKNYGTTVKVKTFKEANDQHVKRQIQVKDKQQLAVHSPQPQKNQRPIQVQEQNLCCSTHTFFSAHTCCSAQISPINAPQDITSQLTPPSQPIPSNPKLSAPSTAKPANAPPAPASQPSLSFKPKLNAERAILGNAIKWICCWRTISTSLASKEIWKNENIYVSQ</sequence>
<dbReference type="EMBL" id="JAKOGI010000002">
    <property type="protein sequence ID" value="KAJ8452954.1"/>
    <property type="molecule type" value="Genomic_DNA"/>
</dbReference>
<evidence type="ECO:0000313" key="3">
    <source>
        <dbReference type="Proteomes" id="UP001153076"/>
    </source>
</evidence>
<gene>
    <name evidence="2" type="ORF">Cgig2_014717</name>
</gene>
<name>A0A9Q1QSX3_9CARY</name>
<evidence type="ECO:0000256" key="1">
    <source>
        <dbReference type="SAM" id="MobiDB-lite"/>
    </source>
</evidence>
<dbReference type="AlphaFoldDB" id="A0A9Q1QSX3"/>
<accession>A0A9Q1QSX3</accession>
<organism evidence="2 3">
    <name type="scientific">Carnegiea gigantea</name>
    <dbReference type="NCBI Taxonomy" id="171969"/>
    <lineage>
        <taxon>Eukaryota</taxon>
        <taxon>Viridiplantae</taxon>
        <taxon>Streptophyta</taxon>
        <taxon>Embryophyta</taxon>
        <taxon>Tracheophyta</taxon>
        <taxon>Spermatophyta</taxon>
        <taxon>Magnoliopsida</taxon>
        <taxon>eudicotyledons</taxon>
        <taxon>Gunneridae</taxon>
        <taxon>Pentapetalae</taxon>
        <taxon>Caryophyllales</taxon>
        <taxon>Cactineae</taxon>
        <taxon>Cactaceae</taxon>
        <taxon>Cactoideae</taxon>
        <taxon>Echinocereeae</taxon>
        <taxon>Carnegiea</taxon>
    </lineage>
</organism>
<proteinExistence type="predicted"/>